<dbReference type="RefSeq" id="WP_209996091.1">
    <property type="nucleotide sequence ID" value="NZ_BAAAJY010000015.1"/>
</dbReference>
<dbReference type="Proteomes" id="UP001296993">
    <property type="component" value="Unassembled WGS sequence"/>
</dbReference>
<dbReference type="PANTHER" id="PTHR19288">
    <property type="entry name" value="4-NITROPHENYLPHOSPHATASE-RELATED"/>
    <property type="match status" value="1"/>
</dbReference>
<dbReference type="NCBIfam" id="TIGR01460">
    <property type="entry name" value="HAD-SF-IIA"/>
    <property type="match status" value="1"/>
</dbReference>
<evidence type="ECO:0000313" key="1">
    <source>
        <dbReference type="EMBL" id="MBP2385288.1"/>
    </source>
</evidence>
<keyword evidence="1" id="KW-0378">Hydrolase</keyword>
<dbReference type="Pfam" id="PF13242">
    <property type="entry name" value="Hydrolase_like"/>
    <property type="match status" value="1"/>
</dbReference>
<dbReference type="PANTHER" id="PTHR19288:SF95">
    <property type="entry name" value="D-GLYCEROL 3-PHOSPHATE PHOSPHATASE"/>
    <property type="match status" value="1"/>
</dbReference>
<proteinExistence type="predicted"/>
<dbReference type="Gene3D" id="3.40.50.1000">
    <property type="entry name" value="HAD superfamily/HAD-like"/>
    <property type="match status" value="2"/>
</dbReference>
<accession>A0ABS4X9Y4</accession>
<keyword evidence="2" id="KW-1185">Reference proteome</keyword>
<comment type="caution">
    <text evidence="1">The sequence shown here is derived from an EMBL/GenBank/DDBJ whole genome shotgun (WGS) entry which is preliminary data.</text>
</comment>
<dbReference type="SUPFAM" id="SSF56784">
    <property type="entry name" value="HAD-like"/>
    <property type="match status" value="1"/>
</dbReference>
<dbReference type="EMBL" id="JAGIOF010000001">
    <property type="protein sequence ID" value="MBP2385288.1"/>
    <property type="molecule type" value="Genomic_DNA"/>
</dbReference>
<evidence type="ECO:0000313" key="2">
    <source>
        <dbReference type="Proteomes" id="UP001296993"/>
    </source>
</evidence>
<dbReference type="Pfam" id="PF13344">
    <property type="entry name" value="Hydrolase_6"/>
    <property type="match status" value="1"/>
</dbReference>
<gene>
    <name evidence="1" type="ORF">JOF47_000799</name>
</gene>
<organism evidence="1 2">
    <name type="scientific">Paeniglutamicibacter kerguelensis</name>
    <dbReference type="NCBI Taxonomy" id="254788"/>
    <lineage>
        <taxon>Bacteria</taxon>
        <taxon>Bacillati</taxon>
        <taxon>Actinomycetota</taxon>
        <taxon>Actinomycetes</taxon>
        <taxon>Micrococcales</taxon>
        <taxon>Micrococcaceae</taxon>
        <taxon>Paeniglutamicibacter</taxon>
    </lineage>
</organism>
<dbReference type="InterPro" id="IPR006357">
    <property type="entry name" value="HAD-SF_hydro_IIA"/>
</dbReference>
<name>A0ABS4X9Y4_9MICC</name>
<dbReference type="GO" id="GO:0016787">
    <property type="term" value="F:hydrolase activity"/>
    <property type="evidence" value="ECO:0007669"/>
    <property type="project" value="UniProtKB-KW"/>
</dbReference>
<dbReference type="InterPro" id="IPR023214">
    <property type="entry name" value="HAD_sf"/>
</dbReference>
<dbReference type="InterPro" id="IPR036412">
    <property type="entry name" value="HAD-like_sf"/>
</dbReference>
<protein>
    <submittedName>
        <fullName evidence="1">HAD superfamily hydrolase (TIGR01450 family)</fullName>
    </submittedName>
</protein>
<sequence length="330" mass="34409">MLISGFDALLSDLDGVVYAGNGAIPNAIEALNRLSEHSIALAYVTNNASRSPKAVAAHLSELGAPASAGQVFGSADAGAELLAQKLPRGSKILVVGSSYLRDCVTAFGMELVTSHLDGPHGVIQGFDPSIGWKDLAEAAFAINRGAVWVATNTDQTIPRAEGIAPGNGMLVAAVQAATTVKPFVAGKPEPLLFQRAAENFEATRPLVVGDRLDTDILGGNNAGYSTVLVLTGVDTAATALAARTAERPDFLIRDLGELYVPYPTVRATGFGIRCGEAFASVDAETITIDGDENDLNAWRAACAAWWLAHPHVDEATSPLTVFTQTVGNRA</sequence>
<reference evidence="1 2" key="1">
    <citation type="submission" date="2021-03" db="EMBL/GenBank/DDBJ databases">
        <title>Sequencing the genomes of 1000 actinobacteria strains.</title>
        <authorList>
            <person name="Klenk H.-P."/>
        </authorList>
    </citation>
    <scope>NUCLEOTIDE SEQUENCE [LARGE SCALE GENOMIC DNA]</scope>
    <source>
        <strain evidence="1 2">DSM 15797</strain>
    </source>
</reference>